<dbReference type="AlphaFoldDB" id="A0A6A8MEF4"/>
<name>A0A6A8MEF4_9LACO</name>
<reference evidence="2 3" key="1">
    <citation type="submission" date="2019-08" db="EMBL/GenBank/DDBJ databases">
        <title>In-depth cultivation of the pig gut microbiome towards novel bacterial diversity and tailored functional studies.</title>
        <authorList>
            <person name="Wylensek D."/>
            <person name="Hitch T.C.A."/>
            <person name="Clavel T."/>
        </authorList>
    </citation>
    <scope>NUCLEOTIDE SEQUENCE [LARGE SCALE GENOMIC DNA]</scope>
    <source>
        <strain evidence="2 3">Bifido-178-WT-2B</strain>
    </source>
</reference>
<evidence type="ECO:0000313" key="2">
    <source>
        <dbReference type="EMBL" id="MST87165.1"/>
    </source>
</evidence>
<keyword evidence="3" id="KW-1185">Reference proteome</keyword>
<dbReference type="RefSeq" id="WP_154548689.1">
    <property type="nucleotide sequence ID" value="NZ_VUMX01000013.1"/>
</dbReference>
<dbReference type="OrthoDB" id="2242521at2"/>
<evidence type="ECO:0008006" key="4">
    <source>
        <dbReference type="Google" id="ProtNLM"/>
    </source>
</evidence>
<dbReference type="Gene3D" id="3.10.450.40">
    <property type="match status" value="1"/>
</dbReference>
<dbReference type="SUPFAM" id="SSF54403">
    <property type="entry name" value="Cystatin/monellin"/>
    <property type="match status" value="1"/>
</dbReference>
<gene>
    <name evidence="2" type="ORF">FYJ62_05820</name>
</gene>
<keyword evidence="1" id="KW-1133">Transmembrane helix</keyword>
<feature type="transmembrane region" description="Helical" evidence="1">
    <location>
        <begin position="12"/>
        <end position="32"/>
    </location>
</feature>
<keyword evidence="1" id="KW-0812">Transmembrane</keyword>
<comment type="caution">
    <text evidence="2">The sequence shown here is derived from an EMBL/GenBank/DDBJ whole genome shotgun (WGS) entry which is preliminary data.</text>
</comment>
<organism evidence="2 3">
    <name type="scientific">Lactobacillus porci</name>
    <dbReference type="NCBI Taxonomy" id="2012477"/>
    <lineage>
        <taxon>Bacteria</taxon>
        <taxon>Bacillati</taxon>
        <taxon>Bacillota</taxon>
        <taxon>Bacilli</taxon>
        <taxon>Lactobacillales</taxon>
        <taxon>Lactobacillaceae</taxon>
        <taxon>Lactobacillus</taxon>
    </lineage>
</organism>
<protein>
    <recommendedName>
        <fullName evidence="4">DUF5590 domain-containing protein</fullName>
    </recommendedName>
</protein>
<dbReference type="InterPro" id="IPR046350">
    <property type="entry name" value="Cystatin_sf"/>
</dbReference>
<accession>A0A6A8MEF4</accession>
<keyword evidence="1" id="KW-0472">Membrane</keyword>
<evidence type="ECO:0000256" key="1">
    <source>
        <dbReference type="SAM" id="Phobius"/>
    </source>
</evidence>
<evidence type="ECO:0000313" key="3">
    <source>
        <dbReference type="Proteomes" id="UP000438120"/>
    </source>
</evidence>
<sequence>MLDERVQNVLQYLAWLILFLFLAYVGMVALVYQASKPYSKYEAKVDKLVKQTAITQVDEHYHLDRGVVSYSASGTTKKGKQAYIIYLPKSSKAYYYTASDGVSESSVKDKFAKTYPKKQIRAINLGWKDQQAVWEVAATNADGSYCYAVYKFKDGNLLSLVDNL</sequence>
<dbReference type="Proteomes" id="UP000438120">
    <property type="component" value="Unassembled WGS sequence"/>
</dbReference>
<dbReference type="EMBL" id="VUMX01000013">
    <property type="protein sequence ID" value="MST87165.1"/>
    <property type="molecule type" value="Genomic_DNA"/>
</dbReference>
<proteinExistence type="predicted"/>